<evidence type="ECO:0000313" key="2">
    <source>
        <dbReference type="Proteomes" id="UP000053961"/>
    </source>
</evidence>
<reference evidence="2" key="1">
    <citation type="journal article" date="2015" name="MBio">
        <title>Genome-Resolved Metagenomic Analysis Reveals Roles for Candidate Phyla and Other Microbial Community Members in Biogeochemical Transformations in Oil Reservoirs.</title>
        <authorList>
            <person name="Hu P."/>
            <person name="Tom L."/>
            <person name="Singh A."/>
            <person name="Thomas B.C."/>
            <person name="Baker B.J."/>
            <person name="Piceno Y.M."/>
            <person name="Andersen G.L."/>
            <person name="Banfield J.F."/>
        </authorList>
    </citation>
    <scope>NUCLEOTIDE SEQUENCE [LARGE SCALE GENOMIC DNA]</scope>
</reference>
<dbReference type="Proteomes" id="UP000053961">
    <property type="component" value="Unassembled WGS sequence"/>
</dbReference>
<dbReference type="PATRIC" id="fig|301375.6.peg.1293"/>
<evidence type="ECO:0000313" key="1">
    <source>
        <dbReference type="EMBL" id="KUK95242.1"/>
    </source>
</evidence>
<name>A0A124G2Y7_9EURY</name>
<dbReference type="Gene3D" id="1.10.10.60">
    <property type="entry name" value="Homeodomain-like"/>
    <property type="match status" value="1"/>
</dbReference>
<organism evidence="1 2">
    <name type="scientific">Methanothrix harundinacea</name>
    <dbReference type="NCBI Taxonomy" id="301375"/>
    <lineage>
        <taxon>Archaea</taxon>
        <taxon>Methanobacteriati</taxon>
        <taxon>Methanobacteriota</taxon>
        <taxon>Stenosarchaea group</taxon>
        <taxon>Methanomicrobia</taxon>
        <taxon>Methanotrichales</taxon>
        <taxon>Methanotrichaceae</taxon>
        <taxon>Methanothrix</taxon>
    </lineage>
</organism>
<comment type="caution">
    <text evidence="1">The sequence shown here is derived from an EMBL/GenBank/DDBJ whole genome shotgun (WGS) entry which is preliminary data.</text>
</comment>
<proteinExistence type="predicted"/>
<sequence>MSDKTEQLKELFLKISSSTKVVEKQATLHGDLKGSSEIERKLQGVVSDMCKRYNIQTKLTPEQLATVVRLFYKGLSDTEIAEQLGDRALNKTVSRARIKLHLFRESDLKPPFEKNDFLKLAESGLSVKEMSESLGVAPSTISEYKNIFECQAAAERDGYTKRFEDIISDQDVSERMVTHISKDGLQDTMDTDYETAEA</sequence>
<accession>A0A124G2Y7</accession>
<dbReference type="EMBL" id="LGHB01000036">
    <property type="protein sequence ID" value="KUK95242.1"/>
    <property type="molecule type" value="Genomic_DNA"/>
</dbReference>
<gene>
    <name evidence="1" type="ORF">XE07_1854</name>
</gene>
<dbReference type="AlphaFoldDB" id="A0A124G2Y7"/>
<protein>
    <submittedName>
        <fullName evidence="1">Response regulator receiver domain protein (CheY-like)</fullName>
    </submittedName>
</protein>